<feature type="domain" description="Homeobox" evidence="18">
    <location>
        <begin position="152"/>
        <end position="212"/>
    </location>
</feature>
<dbReference type="PANTHER" id="PTHR24208">
    <property type="entry name" value="LIM/HOMEOBOX PROTEIN LHX"/>
    <property type="match status" value="1"/>
</dbReference>
<dbReference type="InterPro" id="IPR001356">
    <property type="entry name" value="HD"/>
</dbReference>
<keyword evidence="3" id="KW-0677">Repeat</keyword>
<keyword evidence="6 14" id="KW-0440">LIM domain</keyword>
<evidence type="ECO:0000259" key="18">
    <source>
        <dbReference type="PROSITE" id="PS50071"/>
    </source>
</evidence>
<dbReference type="Pfam" id="PF00412">
    <property type="entry name" value="LIM"/>
    <property type="match status" value="2"/>
</dbReference>
<dbReference type="InterPro" id="IPR001781">
    <property type="entry name" value="Znf_LIM"/>
</dbReference>
<dbReference type="AlphaFoldDB" id="A0A8C3BXU9"/>
<dbReference type="InterPro" id="IPR049594">
    <property type="entry name" value="Lhx3/4-like_LIM2"/>
</dbReference>
<protein>
    <recommendedName>
        <fullName evidence="12">LIM/homeobox protein Lhx3</fullName>
    </recommendedName>
</protein>
<evidence type="ECO:0000256" key="7">
    <source>
        <dbReference type="ARBA" id="ARBA00023125"/>
    </source>
</evidence>
<comment type="subcellular location">
    <subcellularLocation>
        <location evidence="1 13 15">Nucleus</location>
    </subcellularLocation>
</comment>
<dbReference type="InterPro" id="IPR050453">
    <property type="entry name" value="LIM_Homeobox_TF"/>
</dbReference>
<keyword evidence="5" id="KW-0805">Transcription regulation</keyword>
<dbReference type="GO" id="GO:0030182">
    <property type="term" value="P:neuron differentiation"/>
    <property type="evidence" value="ECO:0007669"/>
    <property type="project" value="TreeGrafter"/>
</dbReference>
<evidence type="ECO:0000256" key="2">
    <source>
        <dbReference type="ARBA" id="ARBA00022723"/>
    </source>
</evidence>
<keyword evidence="2 14" id="KW-0479">Metal-binding</keyword>
<reference evidence="19" key="1">
    <citation type="submission" date="2018-09" db="EMBL/GenBank/DDBJ databases">
        <title>Common duck and Muscovy duck high density SNP chip.</title>
        <authorList>
            <person name="Vignal A."/>
            <person name="Thebault N."/>
            <person name="Warren W.C."/>
        </authorList>
    </citation>
    <scope>NUCLEOTIDE SEQUENCE [LARGE SCALE GENOMIC DNA]</scope>
</reference>
<evidence type="ECO:0000256" key="15">
    <source>
        <dbReference type="RuleBase" id="RU000682"/>
    </source>
</evidence>
<reference evidence="19" key="2">
    <citation type="submission" date="2025-08" db="UniProtKB">
        <authorList>
            <consortium name="Ensembl"/>
        </authorList>
    </citation>
    <scope>IDENTIFICATION</scope>
</reference>
<dbReference type="Pfam" id="PF00046">
    <property type="entry name" value="Homeodomain"/>
    <property type="match status" value="1"/>
</dbReference>
<keyword evidence="4 14" id="KW-0862">Zinc</keyword>
<evidence type="ECO:0000256" key="13">
    <source>
        <dbReference type="PROSITE-ProRule" id="PRU00108"/>
    </source>
</evidence>
<dbReference type="GO" id="GO:0008270">
    <property type="term" value="F:zinc ion binding"/>
    <property type="evidence" value="ECO:0007669"/>
    <property type="project" value="InterPro"/>
</dbReference>
<evidence type="ECO:0000256" key="1">
    <source>
        <dbReference type="ARBA" id="ARBA00004123"/>
    </source>
</evidence>
<dbReference type="SMART" id="SM00389">
    <property type="entry name" value="HOX"/>
    <property type="match status" value="1"/>
</dbReference>
<dbReference type="PROSITE" id="PS00478">
    <property type="entry name" value="LIM_DOMAIN_1"/>
    <property type="match status" value="2"/>
</dbReference>
<organism evidence="19 20">
    <name type="scientific">Cairina moschata</name>
    <name type="common">Muscovy duck</name>
    <dbReference type="NCBI Taxonomy" id="8855"/>
    <lineage>
        <taxon>Eukaryota</taxon>
        <taxon>Metazoa</taxon>
        <taxon>Chordata</taxon>
        <taxon>Craniata</taxon>
        <taxon>Vertebrata</taxon>
        <taxon>Euteleostomi</taxon>
        <taxon>Archelosauria</taxon>
        <taxon>Archosauria</taxon>
        <taxon>Dinosauria</taxon>
        <taxon>Saurischia</taxon>
        <taxon>Theropoda</taxon>
        <taxon>Coelurosauria</taxon>
        <taxon>Aves</taxon>
        <taxon>Neognathae</taxon>
        <taxon>Galloanserae</taxon>
        <taxon>Anseriformes</taxon>
        <taxon>Anatidae</taxon>
        <taxon>Anatinae</taxon>
        <taxon>Cairina</taxon>
    </lineage>
</organism>
<name>A0A8C3BXU9_CAIMO</name>
<dbReference type="GO" id="GO:0005634">
    <property type="term" value="C:nucleus"/>
    <property type="evidence" value="ECO:0007669"/>
    <property type="project" value="UniProtKB-SubCell"/>
</dbReference>
<dbReference type="PROSITE" id="PS50071">
    <property type="entry name" value="HOMEOBOX_2"/>
    <property type="match status" value="1"/>
</dbReference>
<accession>A0A8C3BXU9</accession>
<evidence type="ECO:0000256" key="8">
    <source>
        <dbReference type="ARBA" id="ARBA00023155"/>
    </source>
</evidence>
<dbReference type="Proteomes" id="UP000694556">
    <property type="component" value="Chromosome 18"/>
</dbReference>
<evidence type="ECO:0000256" key="9">
    <source>
        <dbReference type="ARBA" id="ARBA00023159"/>
    </source>
</evidence>
<dbReference type="Gene3D" id="2.10.110.10">
    <property type="entry name" value="Cysteine Rich Protein"/>
    <property type="match status" value="2"/>
</dbReference>
<evidence type="ECO:0000256" key="14">
    <source>
        <dbReference type="PROSITE-ProRule" id="PRU00125"/>
    </source>
</evidence>
<evidence type="ECO:0000313" key="19">
    <source>
        <dbReference type="Ensembl" id="ENSCMMP00000012006.1"/>
    </source>
</evidence>
<keyword evidence="8 13" id="KW-0371">Homeobox</keyword>
<dbReference type="CDD" id="cd09467">
    <property type="entry name" value="LIM1_Lhx3b"/>
    <property type="match status" value="1"/>
</dbReference>
<evidence type="ECO:0000256" key="6">
    <source>
        <dbReference type="ARBA" id="ARBA00023038"/>
    </source>
</evidence>
<feature type="domain" description="LIM zinc-binding" evidence="17">
    <location>
        <begin position="86"/>
        <end position="148"/>
    </location>
</feature>
<evidence type="ECO:0000313" key="20">
    <source>
        <dbReference type="Proteomes" id="UP000694556"/>
    </source>
</evidence>
<dbReference type="PANTHER" id="PTHR24208:SF91">
    <property type="entry name" value="LIM_HOMEOBOX PROTEIN LHX3"/>
    <property type="match status" value="1"/>
</dbReference>
<feature type="domain" description="LIM zinc-binding" evidence="17">
    <location>
        <begin position="26"/>
        <end position="85"/>
    </location>
</feature>
<keyword evidence="11 13" id="KW-0539">Nucleus</keyword>
<dbReference type="FunFam" id="2.10.110.10:FF:000032">
    <property type="entry name" value="LIM/homeobox protein Lhx3"/>
    <property type="match status" value="1"/>
</dbReference>
<dbReference type="PROSITE" id="PS00027">
    <property type="entry name" value="HOMEOBOX_1"/>
    <property type="match status" value="1"/>
</dbReference>
<evidence type="ECO:0000256" key="10">
    <source>
        <dbReference type="ARBA" id="ARBA00023163"/>
    </source>
</evidence>
<evidence type="ECO:0000256" key="16">
    <source>
        <dbReference type="SAM" id="MobiDB-lite"/>
    </source>
</evidence>
<dbReference type="InterPro" id="IPR049593">
    <property type="entry name" value="Lhx3_LIM1"/>
</dbReference>
<dbReference type="PROSITE" id="PS50023">
    <property type="entry name" value="LIM_DOMAIN_2"/>
    <property type="match status" value="2"/>
</dbReference>
<keyword evidence="10" id="KW-0804">Transcription</keyword>
<dbReference type="Ensembl" id="ENSCMMT00000013207.1">
    <property type="protein sequence ID" value="ENSCMMP00000012006.1"/>
    <property type="gene ID" value="ENSCMMG00000007597.1"/>
</dbReference>
<reference evidence="19" key="3">
    <citation type="submission" date="2025-09" db="UniProtKB">
        <authorList>
            <consortium name="Ensembl"/>
        </authorList>
    </citation>
    <scope>IDENTIFICATION</scope>
</reference>
<feature type="region of interest" description="Disordered" evidence="16">
    <location>
        <begin position="223"/>
        <end position="251"/>
    </location>
</feature>
<evidence type="ECO:0000256" key="4">
    <source>
        <dbReference type="ARBA" id="ARBA00022833"/>
    </source>
</evidence>
<dbReference type="Gene3D" id="1.10.10.60">
    <property type="entry name" value="Homeodomain-like"/>
    <property type="match status" value="1"/>
</dbReference>
<dbReference type="FunFam" id="2.10.110.10:FF:000120">
    <property type="entry name" value="Insulin gene enhancer protein ISL-2"/>
    <property type="match status" value="1"/>
</dbReference>
<evidence type="ECO:0000256" key="11">
    <source>
        <dbReference type="ARBA" id="ARBA00023242"/>
    </source>
</evidence>
<proteinExistence type="predicted"/>
<keyword evidence="9" id="KW-0010">Activator</keyword>
<keyword evidence="20" id="KW-1185">Reference proteome</keyword>
<dbReference type="FunFam" id="1.10.10.60:FF:000219">
    <property type="entry name" value="LIM/homeobox protein Lhx3"/>
    <property type="match status" value="1"/>
</dbReference>
<dbReference type="SUPFAM" id="SSF46689">
    <property type="entry name" value="Homeodomain-like"/>
    <property type="match status" value="1"/>
</dbReference>
<dbReference type="SMART" id="SM00132">
    <property type="entry name" value="LIM"/>
    <property type="match status" value="2"/>
</dbReference>
<feature type="DNA-binding region" description="Homeobox" evidence="13">
    <location>
        <begin position="154"/>
        <end position="213"/>
    </location>
</feature>
<evidence type="ECO:0000256" key="3">
    <source>
        <dbReference type="ARBA" id="ARBA00022737"/>
    </source>
</evidence>
<dbReference type="CDD" id="cd09376">
    <property type="entry name" value="LIM2_Lhx3_Lhx4"/>
    <property type="match status" value="1"/>
</dbReference>
<evidence type="ECO:0000256" key="5">
    <source>
        <dbReference type="ARBA" id="ARBA00023015"/>
    </source>
</evidence>
<evidence type="ECO:0000259" key="17">
    <source>
        <dbReference type="PROSITE" id="PS50023"/>
    </source>
</evidence>
<dbReference type="InterPro" id="IPR009057">
    <property type="entry name" value="Homeodomain-like_sf"/>
</dbReference>
<dbReference type="SUPFAM" id="SSF57716">
    <property type="entry name" value="Glucocorticoid receptor-like (DNA-binding domain)"/>
    <property type="match status" value="2"/>
</dbReference>
<evidence type="ECO:0000256" key="12">
    <source>
        <dbReference type="ARBA" id="ARBA00040543"/>
    </source>
</evidence>
<dbReference type="GO" id="GO:0000981">
    <property type="term" value="F:DNA-binding transcription factor activity, RNA polymerase II-specific"/>
    <property type="evidence" value="ECO:0007669"/>
    <property type="project" value="InterPro"/>
</dbReference>
<dbReference type="GO" id="GO:0000977">
    <property type="term" value="F:RNA polymerase II transcription regulatory region sequence-specific DNA binding"/>
    <property type="evidence" value="ECO:0007669"/>
    <property type="project" value="TreeGrafter"/>
</dbReference>
<keyword evidence="7 13" id="KW-0238">DNA-binding</keyword>
<dbReference type="CDD" id="cd00086">
    <property type="entry name" value="homeodomain"/>
    <property type="match status" value="1"/>
</dbReference>
<dbReference type="InterPro" id="IPR017970">
    <property type="entry name" value="Homeobox_CS"/>
</dbReference>
<sequence length="367" mass="41112">MLLERVRAGSEKAAELCPFPRSPEIPLCAGCNQHIVDRFILKVLDRHWHSKCLKCSDCQTQLAEKCFSRGDGVYCKEDFFKRFGTKCAACQQGIPPTQVVRRAQDFVYHLHCFACIVCKRQLATGDEFYLMEDSRLVCKADYETAKQREAESTAKRPRTTITAKQLETLKNAYNNSPKPARHVREQLSSETGLDMRVVQVWFQNRRAKEKRLKKDAGRQRWGQYFRNMKRSRGASKSDKDSIQEEGPDSDAEVSFTEAVLFVWPQVSSSHRTEQQLPSCSAHKGDGFVREAGAAGPRFWGRPHLVLLSPSPAVQTQGSSLQEQDLALGLLLCPGAASCTAPACAQSSPSTRGALLRVSGLHYCRVEP</sequence>